<dbReference type="Gene3D" id="1.20.1250.20">
    <property type="entry name" value="MFS general substrate transporter like domains"/>
    <property type="match status" value="1"/>
</dbReference>
<dbReference type="InterPro" id="IPR011701">
    <property type="entry name" value="MFS"/>
</dbReference>
<proteinExistence type="predicted"/>
<accession>A0A1H0WYP1</accession>
<evidence type="ECO:0000313" key="7">
    <source>
        <dbReference type="EMBL" id="SDP95797.1"/>
    </source>
</evidence>
<comment type="subcellular location">
    <subcellularLocation>
        <location evidence="1">Cell membrane</location>
        <topology evidence="1">Multi-pass membrane protein</topology>
    </subcellularLocation>
</comment>
<dbReference type="GO" id="GO:0022857">
    <property type="term" value="F:transmembrane transporter activity"/>
    <property type="evidence" value="ECO:0007669"/>
    <property type="project" value="InterPro"/>
</dbReference>
<keyword evidence="5 6" id="KW-0472">Membrane</keyword>
<dbReference type="InterPro" id="IPR036259">
    <property type="entry name" value="MFS_trans_sf"/>
</dbReference>
<keyword evidence="3 6" id="KW-0812">Transmembrane</keyword>
<feature type="transmembrane region" description="Helical" evidence="6">
    <location>
        <begin position="358"/>
        <end position="381"/>
    </location>
</feature>
<dbReference type="GO" id="GO:0005886">
    <property type="term" value="C:plasma membrane"/>
    <property type="evidence" value="ECO:0007669"/>
    <property type="project" value="UniProtKB-SubCell"/>
</dbReference>
<dbReference type="STRING" id="405564.SAMN04487905_11850"/>
<dbReference type="OrthoDB" id="9815525at2"/>
<dbReference type="CDD" id="cd06173">
    <property type="entry name" value="MFS_MefA_like"/>
    <property type="match status" value="1"/>
</dbReference>
<reference evidence="8" key="1">
    <citation type="submission" date="2016-10" db="EMBL/GenBank/DDBJ databases">
        <authorList>
            <person name="Varghese N."/>
            <person name="Submissions S."/>
        </authorList>
    </citation>
    <scope>NUCLEOTIDE SEQUENCE [LARGE SCALE GENOMIC DNA]</scope>
    <source>
        <strain evidence="8">DSM 46732</strain>
    </source>
</reference>
<evidence type="ECO:0000256" key="3">
    <source>
        <dbReference type="ARBA" id="ARBA00022692"/>
    </source>
</evidence>
<keyword evidence="8" id="KW-1185">Reference proteome</keyword>
<dbReference type="PANTHER" id="PTHR23513">
    <property type="entry name" value="INTEGRAL MEMBRANE EFFLUX PROTEIN-RELATED"/>
    <property type="match status" value="1"/>
</dbReference>
<evidence type="ECO:0000256" key="2">
    <source>
        <dbReference type="ARBA" id="ARBA00022475"/>
    </source>
</evidence>
<feature type="transmembrane region" description="Helical" evidence="6">
    <location>
        <begin position="302"/>
        <end position="321"/>
    </location>
</feature>
<evidence type="ECO:0000313" key="8">
    <source>
        <dbReference type="Proteomes" id="UP000199497"/>
    </source>
</evidence>
<evidence type="ECO:0000256" key="1">
    <source>
        <dbReference type="ARBA" id="ARBA00004651"/>
    </source>
</evidence>
<evidence type="ECO:0000256" key="6">
    <source>
        <dbReference type="SAM" id="Phobius"/>
    </source>
</evidence>
<feature type="transmembrane region" description="Helical" evidence="6">
    <location>
        <begin position="123"/>
        <end position="142"/>
    </location>
</feature>
<evidence type="ECO:0000256" key="4">
    <source>
        <dbReference type="ARBA" id="ARBA00022989"/>
    </source>
</evidence>
<keyword evidence="2" id="KW-1003">Cell membrane</keyword>
<evidence type="ECO:0000256" key="5">
    <source>
        <dbReference type="ARBA" id="ARBA00023136"/>
    </source>
</evidence>
<feature type="transmembrane region" description="Helical" evidence="6">
    <location>
        <begin position="93"/>
        <end position="111"/>
    </location>
</feature>
<dbReference type="EMBL" id="FNJR01000018">
    <property type="protein sequence ID" value="SDP95797.1"/>
    <property type="molecule type" value="Genomic_DNA"/>
</dbReference>
<sequence>MLTVSPVTHAEVVLRNNVAHCHRYHRFQQNDLGRLPGEIMIMPRTARRPGRSLPQRTVPLLITSRLIGQTGDRFTLLALPIFTVAAGATPAEAGLVFTVYAAPGIGAFLIGRPLDRTHRLRGICASAELLRAVLLLGLVLIIPRITSGGWLLVLVVTFACGCCSAVFDVGLQGYLPRAVSGLELRNVNSWFARAQAAADVAGPPAAGAVVAVAGSGTALLVDAASFLLSGLLLCGVKKQLAPAVPEQCKPTIGWSSGMTRLLSDTVLRNVVLTMLVLNFGGAMIGSLWVVYATESIGVGPTALGAITSFGGISALVSSVFIGKLTKDRNMVRWVTGGFVTSLLGLLCIPVAYLTAPVVFLIGFQVLFSASGLLVAVGAAVIRQERTPNDLQANVYGVVRTGQDIVLPLAGGAATVVASAASVPLAVLVGALTATIALPCVYTVYRSPFPAAPPRAV</sequence>
<feature type="transmembrane region" description="Helical" evidence="6">
    <location>
        <begin position="148"/>
        <end position="167"/>
    </location>
</feature>
<dbReference type="SUPFAM" id="SSF103473">
    <property type="entry name" value="MFS general substrate transporter"/>
    <property type="match status" value="1"/>
</dbReference>
<name>A0A1H0WYP1_9ACTN</name>
<dbReference type="Pfam" id="PF07690">
    <property type="entry name" value="MFS_1"/>
    <property type="match status" value="1"/>
</dbReference>
<dbReference type="PANTHER" id="PTHR23513:SF6">
    <property type="entry name" value="MAJOR FACILITATOR SUPERFAMILY ASSOCIATED DOMAIN-CONTAINING PROTEIN"/>
    <property type="match status" value="1"/>
</dbReference>
<keyword evidence="4 6" id="KW-1133">Transmembrane helix</keyword>
<protein>
    <submittedName>
        <fullName evidence="7">Major Facilitator Superfamily protein</fullName>
    </submittedName>
</protein>
<feature type="transmembrane region" description="Helical" evidence="6">
    <location>
        <begin position="424"/>
        <end position="444"/>
    </location>
</feature>
<organism evidence="7 8">
    <name type="scientific">Actinopolyspora xinjiangensis</name>
    <dbReference type="NCBI Taxonomy" id="405564"/>
    <lineage>
        <taxon>Bacteria</taxon>
        <taxon>Bacillati</taxon>
        <taxon>Actinomycetota</taxon>
        <taxon>Actinomycetes</taxon>
        <taxon>Actinopolysporales</taxon>
        <taxon>Actinopolysporaceae</taxon>
        <taxon>Actinopolyspora</taxon>
    </lineage>
</organism>
<feature type="transmembrane region" description="Helical" evidence="6">
    <location>
        <begin position="270"/>
        <end position="290"/>
    </location>
</feature>
<dbReference type="Proteomes" id="UP000199497">
    <property type="component" value="Unassembled WGS sequence"/>
</dbReference>
<gene>
    <name evidence="7" type="ORF">SAMN04487905_11850</name>
</gene>
<feature type="transmembrane region" description="Helical" evidence="6">
    <location>
        <begin position="333"/>
        <end position="352"/>
    </location>
</feature>
<dbReference type="AlphaFoldDB" id="A0A1H0WYP1"/>